<feature type="transmembrane region" description="Helical" evidence="1">
    <location>
        <begin position="1150"/>
        <end position="1167"/>
    </location>
</feature>
<feature type="domain" description="Glycosyl transferase 48" evidence="3">
    <location>
        <begin position="678"/>
        <end position="1205"/>
    </location>
</feature>
<keyword evidence="1" id="KW-1133">Transmembrane helix</keyword>
<feature type="chain" id="PRO_5044289449" description="Glycosyl transferase 48 domain-containing protein" evidence="2">
    <location>
        <begin position="25"/>
        <end position="1205"/>
    </location>
</feature>
<proteinExistence type="predicted"/>
<gene>
    <name evidence="4" type="ORF">AB1Y20_018214</name>
</gene>
<organism evidence="4 5">
    <name type="scientific">Prymnesium parvum</name>
    <name type="common">Toxic golden alga</name>
    <dbReference type="NCBI Taxonomy" id="97485"/>
    <lineage>
        <taxon>Eukaryota</taxon>
        <taxon>Haptista</taxon>
        <taxon>Haptophyta</taxon>
        <taxon>Prymnesiophyceae</taxon>
        <taxon>Prymnesiales</taxon>
        <taxon>Prymnesiaceae</taxon>
        <taxon>Prymnesium</taxon>
    </lineage>
</organism>
<feature type="transmembrane region" description="Helical" evidence="1">
    <location>
        <begin position="124"/>
        <end position="145"/>
    </location>
</feature>
<dbReference type="PANTHER" id="PTHR12741">
    <property type="entry name" value="LYST-INTERACTING PROTEIN LIP5 DOPAMINE RESPONSIVE PROTEIN DRG-1"/>
    <property type="match status" value="1"/>
</dbReference>
<evidence type="ECO:0000256" key="2">
    <source>
        <dbReference type="SAM" id="SignalP"/>
    </source>
</evidence>
<dbReference type="GO" id="GO:0000148">
    <property type="term" value="C:1,3-beta-D-glucan synthase complex"/>
    <property type="evidence" value="ECO:0007669"/>
    <property type="project" value="InterPro"/>
</dbReference>
<evidence type="ECO:0000313" key="4">
    <source>
        <dbReference type="EMBL" id="KAL1523264.1"/>
    </source>
</evidence>
<protein>
    <recommendedName>
        <fullName evidence="3">Glycosyl transferase 48 domain-containing protein</fullName>
    </recommendedName>
</protein>
<keyword evidence="5" id="KW-1185">Reference proteome</keyword>
<feature type="transmembrane region" description="Helical" evidence="1">
    <location>
        <begin position="999"/>
        <end position="1020"/>
    </location>
</feature>
<dbReference type="GO" id="GO:0006075">
    <property type="term" value="P:(1-&gt;3)-beta-D-glucan biosynthetic process"/>
    <property type="evidence" value="ECO:0007669"/>
    <property type="project" value="InterPro"/>
</dbReference>
<dbReference type="PANTHER" id="PTHR12741:SF48">
    <property type="entry name" value="1,3-BETA-GLUCAN SYNTHASE COMPONENT FKS1-RELATED"/>
    <property type="match status" value="1"/>
</dbReference>
<feature type="transmembrane region" description="Helical" evidence="1">
    <location>
        <begin position="1179"/>
        <end position="1203"/>
    </location>
</feature>
<name>A0AB34JNM8_PRYPA</name>
<keyword evidence="2" id="KW-0732">Signal</keyword>
<feature type="signal peptide" evidence="2">
    <location>
        <begin position="1"/>
        <end position="24"/>
    </location>
</feature>
<accession>A0AB34JNM8</accession>
<sequence>MYTFHRVVLLNALALHVMMVFAFAHASCKDRAEQTVPDQALSDERAAVFELCLRAELGTSWLLPRTLSTVALTHGVLQLFHTFLRCLAEPLKNSPRLFVIVLLPALSHFVPWVFYTVESVRTNFVSGLSDAFVTVSFVYCLLWLFPLLQLPIKYPFYSQSWSGVAPQRVMRPSLRAGLWYTLFWMVVVGLKWLFEYYLIVQPMYKPSRALWEAHYSCWEHGHTGTVECSDKDSPEALRIARNWVYRLMLIGLRWSMPIVVVLSDIVIFFTAVLAVTSVVSGWFQGLGQPYSWSDLVVSFVETQQLFTMKLMPHNDAVDNEKTRLSQRAEERKKAAAGEGWSHEGTSFEWRAFALTWNALVDVLHQRDLLSIRECKDLCFTRLVESSHKDFFGVEYMALPAMLSAPVYTISLDNSIVSPSFTSYAALMPILIQLRDLMACLLEAVGLLNMVNRNQFRKLTTELAHYASKKLKVTGKRTMLSSLASQLQSFVSACERLRNVENHERLAAEVKSLHQMFHDEVLNGLKTLMEGTSSNEQVILSDLFSILRHSGSLETEKLESSKMIISVLLSSFSTQNPGGEPQSTEAKRQLISFCNSLRNTALGKAPSVRNMKSVTVLTPYYNEDVTHSEESLVQPKDGNTTFLEIVRAMHPDSWANMRERLNIHSSDVLVTTPQDAINWVSDRTQVLSRTVRGVMLYGHALYLQAMLENTPDEVARRLVQDKFRYVLSCQQYDKLQRGNEQERWKVKCIDELRQQFAAHLRVAYVKEENGEYYSVLLGCNPSNLVSTDQVLFKVKLPGNPMLGEGKPENQNHAIIFTRGEYLQTLDMNQDNYLGEALKLRNMLECFKGNIRIVGCREHIFSQDGGAVAAFAASKEFTFSTVLQRFLTYPLCVRFHYGHPDVWDKQWAMSNGGVSKASKSLHLSEDIFGGVNVIARGGEVSYVEYIHVGKGRDITFITTNSFDEKVASGNALQAVSRDMARFAHYVDLPRLLSFWCASSGFFISTVLAVYSAYFLAVTLMVLSMMNMEGYFDTPGSMHDLQFSQEEHEPNFGTRGGEDAFNAQFIFQLGYLTILPLFAEEWLEFGGRHAMSNLIRDQSSLRLLYTLFSERTRAFHFDRALQLGEAHYVSTGRSFDTMTASFLELFQRYGRSHLVFAAEIAAFLVAYGLYSRAYTSYPSSELAYYALNTLSLWLFVVGCALAPWLFNP</sequence>
<feature type="transmembrane region" description="Helical" evidence="1">
    <location>
        <begin position="97"/>
        <end position="117"/>
    </location>
</feature>
<dbReference type="EMBL" id="JBGBPQ010000006">
    <property type="protein sequence ID" value="KAL1523264.1"/>
    <property type="molecule type" value="Genomic_DNA"/>
</dbReference>
<keyword evidence="1" id="KW-0812">Transmembrane</keyword>
<evidence type="ECO:0000259" key="3">
    <source>
        <dbReference type="Pfam" id="PF02364"/>
    </source>
</evidence>
<dbReference type="GO" id="GO:0003843">
    <property type="term" value="F:1,3-beta-D-glucan synthase activity"/>
    <property type="evidence" value="ECO:0007669"/>
    <property type="project" value="InterPro"/>
</dbReference>
<feature type="transmembrane region" description="Helical" evidence="1">
    <location>
        <begin position="258"/>
        <end position="283"/>
    </location>
</feature>
<feature type="transmembrane region" description="Helical" evidence="1">
    <location>
        <begin position="178"/>
        <end position="199"/>
    </location>
</feature>
<dbReference type="AlphaFoldDB" id="A0AB34JNM8"/>
<feature type="domain" description="Glycosyl transferase 48" evidence="3">
    <location>
        <begin position="580"/>
        <end position="663"/>
    </location>
</feature>
<dbReference type="Proteomes" id="UP001515480">
    <property type="component" value="Unassembled WGS sequence"/>
</dbReference>
<reference evidence="4 5" key="1">
    <citation type="journal article" date="2024" name="Science">
        <title>Giant polyketide synthase enzymes in the biosynthesis of giant marine polyether toxins.</title>
        <authorList>
            <person name="Fallon T.R."/>
            <person name="Shende V.V."/>
            <person name="Wierzbicki I.H."/>
            <person name="Pendleton A.L."/>
            <person name="Watervoot N.F."/>
            <person name="Auber R.P."/>
            <person name="Gonzalez D.J."/>
            <person name="Wisecaver J.H."/>
            <person name="Moore B.S."/>
        </authorList>
    </citation>
    <scope>NUCLEOTIDE SEQUENCE [LARGE SCALE GENOMIC DNA]</scope>
    <source>
        <strain evidence="4 5">12B1</strain>
    </source>
</reference>
<dbReference type="GO" id="GO:0005886">
    <property type="term" value="C:plasma membrane"/>
    <property type="evidence" value="ECO:0007669"/>
    <property type="project" value="TreeGrafter"/>
</dbReference>
<comment type="caution">
    <text evidence="4">The sequence shown here is derived from an EMBL/GenBank/DDBJ whole genome shotgun (WGS) entry which is preliminary data.</text>
</comment>
<keyword evidence="1" id="KW-0472">Membrane</keyword>
<dbReference type="InterPro" id="IPR003440">
    <property type="entry name" value="Glyco_trans_48_dom"/>
</dbReference>
<evidence type="ECO:0000313" key="5">
    <source>
        <dbReference type="Proteomes" id="UP001515480"/>
    </source>
</evidence>
<evidence type="ECO:0000256" key="1">
    <source>
        <dbReference type="SAM" id="Phobius"/>
    </source>
</evidence>
<dbReference type="Pfam" id="PF02364">
    <property type="entry name" value="Glucan_synthase"/>
    <property type="match status" value="2"/>
</dbReference>